<reference evidence="5 6" key="1">
    <citation type="submission" date="2016-02" db="EMBL/GenBank/DDBJ databases">
        <authorList>
            <person name="Wen L."/>
            <person name="He K."/>
            <person name="Yang H."/>
        </authorList>
    </citation>
    <scope>NUCLEOTIDE SEQUENCE [LARGE SCALE GENOMIC DNA]</scope>
    <source>
        <strain evidence="5 6">CD09_2</strain>
    </source>
</reference>
<dbReference type="InterPro" id="IPR010982">
    <property type="entry name" value="Lambda_DNA-bd_dom_sf"/>
</dbReference>
<protein>
    <recommendedName>
        <fullName evidence="4">HTH cro/C1-type domain-containing protein</fullName>
    </recommendedName>
</protein>
<dbReference type="SMART" id="SM00530">
    <property type="entry name" value="HTH_XRE"/>
    <property type="match status" value="1"/>
</dbReference>
<dbReference type="PANTHER" id="PTHR40661:SF3">
    <property type="entry name" value="FELS-1 PROPHAGE TRANSCRIPTIONAL REGULATOR"/>
    <property type="match status" value="1"/>
</dbReference>
<dbReference type="SUPFAM" id="SSF51306">
    <property type="entry name" value="LexA/Signal peptidase"/>
    <property type="match status" value="1"/>
</dbReference>
<dbReference type="SUPFAM" id="SSF47413">
    <property type="entry name" value="lambda repressor-like DNA-binding domains"/>
    <property type="match status" value="1"/>
</dbReference>
<evidence type="ECO:0000313" key="5">
    <source>
        <dbReference type="EMBL" id="OAH41866.1"/>
    </source>
</evidence>
<dbReference type="PROSITE" id="PS50943">
    <property type="entry name" value="HTH_CROC1"/>
    <property type="match status" value="1"/>
</dbReference>
<accession>A0A177JM76</accession>
<dbReference type="AlphaFoldDB" id="A0A177JM76"/>
<organism evidence="5 6">
    <name type="scientific">Sphingobium yanoikuyae</name>
    <name type="common">Sphingomonas yanoikuyae</name>
    <dbReference type="NCBI Taxonomy" id="13690"/>
    <lineage>
        <taxon>Bacteria</taxon>
        <taxon>Pseudomonadati</taxon>
        <taxon>Pseudomonadota</taxon>
        <taxon>Alphaproteobacteria</taxon>
        <taxon>Sphingomonadales</taxon>
        <taxon>Sphingomonadaceae</taxon>
        <taxon>Sphingobium</taxon>
    </lineage>
</organism>
<dbReference type="Proteomes" id="UP000077262">
    <property type="component" value="Unassembled WGS sequence"/>
</dbReference>
<dbReference type="GO" id="GO:0003677">
    <property type="term" value="F:DNA binding"/>
    <property type="evidence" value="ECO:0007669"/>
    <property type="project" value="UniProtKB-KW"/>
</dbReference>
<evidence type="ECO:0000256" key="1">
    <source>
        <dbReference type="ARBA" id="ARBA00023015"/>
    </source>
</evidence>
<keyword evidence="3" id="KW-0804">Transcription</keyword>
<comment type="caution">
    <text evidence="5">The sequence shown here is derived from an EMBL/GenBank/DDBJ whole genome shotgun (WGS) entry which is preliminary data.</text>
</comment>
<dbReference type="CDD" id="cd00093">
    <property type="entry name" value="HTH_XRE"/>
    <property type="match status" value="1"/>
</dbReference>
<dbReference type="Pfam" id="PF01381">
    <property type="entry name" value="HTH_3"/>
    <property type="match status" value="1"/>
</dbReference>
<proteinExistence type="predicted"/>
<gene>
    <name evidence="5" type="ORF">AX777_21380</name>
</gene>
<dbReference type="InterPro" id="IPR015927">
    <property type="entry name" value="Peptidase_S24_S26A/B/C"/>
</dbReference>
<dbReference type="Gene3D" id="1.10.260.40">
    <property type="entry name" value="lambda repressor-like DNA-binding domains"/>
    <property type="match status" value="1"/>
</dbReference>
<feature type="domain" description="HTH cro/C1-type" evidence="4">
    <location>
        <begin position="6"/>
        <end position="60"/>
    </location>
</feature>
<dbReference type="PANTHER" id="PTHR40661">
    <property type="match status" value="1"/>
</dbReference>
<evidence type="ECO:0000259" key="4">
    <source>
        <dbReference type="PROSITE" id="PS50943"/>
    </source>
</evidence>
<name>A0A177JM76_SPHYA</name>
<dbReference type="CDD" id="cd06529">
    <property type="entry name" value="S24_LexA-like"/>
    <property type="match status" value="1"/>
</dbReference>
<dbReference type="Gene3D" id="2.10.109.10">
    <property type="entry name" value="Umud Fragment, subunit A"/>
    <property type="match status" value="1"/>
</dbReference>
<dbReference type="InterPro" id="IPR001387">
    <property type="entry name" value="Cro/C1-type_HTH"/>
</dbReference>
<dbReference type="EMBL" id="LSTR01000049">
    <property type="protein sequence ID" value="OAH41866.1"/>
    <property type="molecule type" value="Genomic_DNA"/>
</dbReference>
<keyword evidence="2" id="KW-0238">DNA-binding</keyword>
<keyword evidence="1" id="KW-0805">Transcription regulation</keyword>
<dbReference type="Pfam" id="PF00717">
    <property type="entry name" value="Peptidase_S24"/>
    <property type="match status" value="1"/>
</dbReference>
<evidence type="ECO:0000256" key="3">
    <source>
        <dbReference type="ARBA" id="ARBA00023163"/>
    </source>
</evidence>
<dbReference type="InterPro" id="IPR036286">
    <property type="entry name" value="LexA/Signal_pep-like_sf"/>
</dbReference>
<dbReference type="InterPro" id="IPR039418">
    <property type="entry name" value="LexA-like"/>
</dbReference>
<sequence length="209" mass="23044">MEPNGLKAARKRLKVGQAVIAERLGVSVPQVSRWENGIDNVPSARLTAFAEAYEAGLGELFGGDPPEEPSDIPEGAIPVMPIPMLGDVPAGPWQEAVRRSHHYIPAPQPGMPSSAYALKVSGNSMDRVVRDGATIIIDPEDRDLFDRWFYVVRNDEYEVTFKQYRENPARLVPCSTDPSHTTIPITDRDFEIVGRVIKIILDPSQAALD</sequence>
<evidence type="ECO:0000313" key="6">
    <source>
        <dbReference type="Proteomes" id="UP000077262"/>
    </source>
</evidence>
<evidence type="ECO:0000256" key="2">
    <source>
        <dbReference type="ARBA" id="ARBA00023125"/>
    </source>
</evidence>